<accession>A0AAV4XTN8</accession>
<comment type="caution">
    <text evidence="1">The sequence shown here is derived from an EMBL/GenBank/DDBJ whole genome shotgun (WGS) entry which is preliminary data.</text>
</comment>
<dbReference type="AlphaFoldDB" id="A0AAV4XTN8"/>
<keyword evidence="2" id="KW-1185">Reference proteome</keyword>
<name>A0AAV4XTN8_CAEEX</name>
<protein>
    <submittedName>
        <fullName evidence="1">Uncharacterized protein</fullName>
    </submittedName>
</protein>
<evidence type="ECO:0000313" key="1">
    <source>
        <dbReference type="EMBL" id="GIY98411.1"/>
    </source>
</evidence>
<organism evidence="1 2">
    <name type="scientific">Caerostris extrusa</name>
    <name type="common">Bark spider</name>
    <name type="synonym">Caerostris bankana</name>
    <dbReference type="NCBI Taxonomy" id="172846"/>
    <lineage>
        <taxon>Eukaryota</taxon>
        <taxon>Metazoa</taxon>
        <taxon>Ecdysozoa</taxon>
        <taxon>Arthropoda</taxon>
        <taxon>Chelicerata</taxon>
        <taxon>Arachnida</taxon>
        <taxon>Araneae</taxon>
        <taxon>Araneomorphae</taxon>
        <taxon>Entelegynae</taxon>
        <taxon>Araneoidea</taxon>
        <taxon>Araneidae</taxon>
        <taxon>Caerostris</taxon>
    </lineage>
</organism>
<sequence length="90" mass="10734">MDAFNVTAFFIKNKEKKLFFCKEYPSQKLVLPQNASLTISGTFIWRLKKTYLFGTEPHYNLLRTLREEYSIHNKLLWLLRPFFSDHKSGS</sequence>
<dbReference type="EMBL" id="BPLR01000924">
    <property type="protein sequence ID" value="GIY98411.1"/>
    <property type="molecule type" value="Genomic_DNA"/>
</dbReference>
<gene>
    <name evidence="1" type="ORF">CEXT_21521</name>
</gene>
<dbReference type="Proteomes" id="UP001054945">
    <property type="component" value="Unassembled WGS sequence"/>
</dbReference>
<proteinExistence type="predicted"/>
<reference evidence="1 2" key="1">
    <citation type="submission" date="2021-06" db="EMBL/GenBank/DDBJ databases">
        <title>Caerostris extrusa draft genome.</title>
        <authorList>
            <person name="Kono N."/>
            <person name="Arakawa K."/>
        </authorList>
    </citation>
    <scope>NUCLEOTIDE SEQUENCE [LARGE SCALE GENOMIC DNA]</scope>
</reference>
<evidence type="ECO:0000313" key="2">
    <source>
        <dbReference type="Proteomes" id="UP001054945"/>
    </source>
</evidence>